<organism evidence="1 2">
    <name type="scientific">Adhaeribacter radiodurans</name>
    <dbReference type="NCBI Taxonomy" id="2745197"/>
    <lineage>
        <taxon>Bacteria</taxon>
        <taxon>Pseudomonadati</taxon>
        <taxon>Bacteroidota</taxon>
        <taxon>Cytophagia</taxon>
        <taxon>Cytophagales</taxon>
        <taxon>Hymenobacteraceae</taxon>
        <taxon>Adhaeribacter</taxon>
    </lineage>
</organism>
<reference evidence="1 2" key="1">
    <citation type="submission" date="2020-08" db="EMBL/GenBank/DDBJ databases">
        <title>Adhaeribacter dokdonensis sp. nov., isolated from the rhizosphere of Elymus tsukushiensis, a plant native to the Dokdo Islands, Republic of Korea.</title>
        <authorList>
            <person name="Ghim S.Y."/>
        </authorList>
    </citation>
    <scope>NUCLEOTIDE SEQUENCE [LARGE SCALE GENOMIC DNA]</scope>
    <source>
        <strain evidence="1 2">KUDC8001</strain>
    </source>
</reference>
<sequence length="142" mass="17033">MILFTLNDIELEFNTESSILTVRWIGPLKQDDFAIIWQQVLILATKHQIRFILLDTTFVHTQNSPDIDDYSIHQYFRQTLALPYLEKIARIVTNNTTYDQKITNLYTTLLQQNKGIQFQNFNHYYEAMDWLLEMHYVENKQL</sequence>
<evidence type="ECO:0000313" key="2">
    <source>
        <dbReference type="Proteomes" id="UP000514509"/>
    </source>
</evidence>
<protein>
    <recommendedName>
        <fullName evidence="3">STAS/SEC14 domain-containing protein</fullName>
    </recommendedName>
</protein>
<evidence type="ECO:0008006" key="3">
    <source>
        <dbReference type="Google" id="ProtNLM"/>
    </source>
</evidence>
<gene>
    <name evidence="1" type="ORF">HUW48_09155</name>
</gene>
<proteinExistence type="predicted"/>
<name>A0A7L7L5U9_9BACT</name>
<evidence type="ECO:0000313" key="1">
    <source>
        <dbReference type="EMBL" id="QMU28196.1"/>
    </source>
</evidence>
<dbReference type="AlphaFoldDB" id="A0A7L7L5U9"/>
<dbReference type="Proteomes" id="UP000514509">
    <property type="component" value="Chromosome"/>
</dbReference>
<accession>A0A7L7L5U9</accession>
<dbReference type="KEGG" id="add:HUW48_09155"/>
<dbReference type="EMBL" id="CP055153">
    <property type="protein sequence ID" value="QMU28196.1"/>
    <property type="molecule type" value="Genomic_DNA"/>
</dbReference>
<keyword evidence="2" id="KW-1185">Reference proteome</keyword>
<dbReference type="RefSeq" id="WP_182415384.1">
    <property type="nucleotide sequence ID" value="NZ_CP055153.1"/>
</dbReference>